<dbReference type="AlphaFoldDB" id="T1K457"/>
<reference evidence="1" key="2">
    <citation type="submission" date="2015-06" db="UniProtKB">
        <authorList>
            <consortium name="EnsemblMetazoa"/>
        </authorList>
    </citation>
    <scope>IDENTIFICATION</scope>
</reference>
<keyword evidence="2" id="KW-1185">Reference proteome</keyword>
<evidence type="ECO:0000313" key="1">
    <source>
        <dbReference type="EnsemblMetazoa" id="tetur05g01410.1"/>
    </source>
</evidence>
<dbReference type="Proteomes" id="UP000015104">
    <property type="component" value="Unassembled WGS sequence"/>
</dbReference>
<organism evidence="1 2">
    <name type="scientific">Tetranychus urticae</name>
    <name type="common">Two-spotted spider mite</name>
    <dbReference type="NCBI Taxonomy" id="32264"/>
    <lineage>
        <taxon>Eukaryota</taxon>
        <taxon>Metazoa</taxon>
        <taxon>Ecdysozoa</taxon>
        <taxon>Arthropoda</taxon>
        <taxon>Chelicerata</taxon>
        <taxon>Arachnida</taxon>
        <taxon>Acari</taxon>
        <taxon>Acariformes</taxon>
        <taxon>Trombidiformes</taxon>
        <taxon>Prostigmata</taxon>
        <taxon>Eleutherengona</taxon>
        <taxon>Raphignathae</taxon>
        <taxon>Tetranychoidea</taxon>
        <taxon>Tetranychidae</taxon>
        <taxon>Tetranychus</taxon>
    </lineage>
</organism>
<evidence type="ECO:0000313" key="2">
    <source>
        <dbReference type="Proteomes" id="UP000015104"/>
    </source>
</evidence>
<reference evidence="2" key="1">
    <citation type="submission" date="2011-08" db="EMBL/GenBank/DDBJ databases">
        <authorList>
            <person name="Rombauts S."/>
        </authorList>
    </citation>
    <scope>NUCLEOTIDE SEQUENCE</scope>
    <source>
        <strain evidence="2">London</strain>
    </source>
</reference>
<name>T1K457_TETUR</name>
<dbReference type="EnsemblMetazoa" id="tetur05g01410.1">
    <property type="protein sequence ID" value="tetur05g01410.1"/>
    <property type="gene ID" value="tetur05g01410"/>
</dbReference>
<accession>T1K457</accession>
<proteinExistence type="predicted"/>
<dbReference type="EMBL" id="CAEY01001565">
    <property type="status" value="NOT_ANNOTATED_CDS"/>
    <property type="molecule type" value="Genomic_DNA"/>
</dbReference>
<protein>
    <submittedName>
        <fullName evidence="1">Uncharacterized protein</fullName>
    </submittedName>
</protein>
<sequence length="56" mass="6130">MNLTLISVEKFDLNETVQFNLLVFHSMSVKIDSSDPLFSLQSTLSLPSSPSSPSSL</sequence>
<dbReference type="HOGENOM" id="CLU_3016809_0_0_1"/>